<reference evidence="1" key="1">
    <citation type="submission" date="2020-11" db="EMBL/GenBank/DDBJ databases">
        <authorList>
            <person name="Tran Van P."/>
        </authorList>
    </citation>
    <scope>NUCLEOTIDE SEQUENCE</scope>
</reference>
<accession>A0A7R9ENL7</accession>
<evidence type="ECO:0000313" key="1">
    <source>
        <dbReference type="EMBL" id="CAD7436053.1"/>
    </source>
</evidence>
<gene>
    <name evidence="1" type="ORF">TMSB3V08_LOCUS12699</name>
</gene>
<dbReference type="EMBL" id="OB807624">
    <property type="protein sequence ID" value="CAD7436053.1"/>
    <property type="molecule type" value="Genomic_DNA"/>
</dbReference>
<organism evidence="1">
    <name type="scientific">Timema monikensis</name>
    <dbReference type="NCBI Taxonomy" id="170555"/>
    <lineage>
        <taxon>Eukaryota</taxon>
        <taxon>Metazoa</taxon>
        <taxon>Ecdysozoa</taxon>
        <taxon>Arthropoda</taxon>
        <taxon>Hexapoda</taxon>
        <taxon>Insecta</taxon>
        <taxon>Pterygota</taxon>
        <taxon>Neoptera</taxon>
        <taxon>Polyneoptera</taxon>
        <taxon>Phasmatodea</taxon>
        <taxon>Timematodea</taxon>
        <taxon>Timematoidea</taxon>
        <taxon>Timematidae</taxon>
        <taxon>Timema</taxon>
    </lineage>
</organism>
<proteinExistence type="predicted"/>
<sequence>MRGGLVGRPRLT</sequence>
<protein>
    <submittedName>
        <fullName evidence="1">Uncharacterized protein</fullName>
    </submittedName>
</protein>
<name>A0A7R9ENL7_9NEOP</name>